<evidence type="ECO:0000256" key="4">
    <source>
        <dbReference type="ARBA" id="ARBA00003889"/>
    </source>
</evidence>
<dbReference type="GO" id="GO:0016779">
    <property type="term" value="F:nucleotidyltransferase activity"/>
    <property type="evidence" value="ECO:0007669"/>
    <property type="project" value="UniProtKB-KW"/>
</dbReference>
<comment type="similarity">
    <text evidence="7 14">Belongs to the CobU/CobP family.</text>
</comment>
<dbReference type="EC" id="2.7.7.62" evidence="14"/>
<dbReference type="Proteomes" id="UP001500631">
    <property type="component" value="Unassembled WGS sequence"/>
</dbReference>
<reference evidence="16" key="1">
    <citation type="journal article" date="2019" name="Int. J. Syst. Evol. Microbiol.">
        <title>The Global Catalogue of Microorganisms (GCM) 10K type strain sequencing project: providing services to taxonomists for standard genome sequencing and annotation.</title>
        <authorList>
            <consortium name="The Broad Institute Genomics Platform"/>
            <consortium name="The Broad Institute Genome Sequencing Center for Infectious Disease"/>
            <person name="Wu L."/>
            <person name="Ma J."/>
        </authorList>
    </citation>
    <scope>NUCLEOTIDE SEQUENCE [LARGE SCALE GENOMIC DNA]</scope>
    <source>
        <strain evidence="16">JCM 18424</strain>
    </source>
</reference>
<evidence type="ECO:0000256" key="12">
    <source>
        <dbReference type="ARBA" id="ARBA00022840"/>
    </source>
</evidence>
<protein>
    <recommendedName>
        <fullName evidence="14">Bifunctional adenosylcobalamin biosynthesis protein</fullName>
        <ecNumber evidence="14">2.7.1.156</ecNumber>
        <ecNumber evidence="14">2.7.7.62</ecNumber>
    </recommendedName>
</protein>
<evidence type="ECO:0000256" key="11">
    <source>
        <dbReference type="ARBA" id="ARBA00022777"/>
    </source>
</evidence>
<evidence type="ECO:0000256" key="8">
    <source>
        <dbReference type="ARBA" id="ARBA00022573"/>
    </source>
</evidence>
<comment type="function">
    <text evidence="4 14">Catalyzes ATP-dependent phosphorylation of adenosylcobinamide and addition of GMP to adenosylcobinamide phosphate.</text>
</comment>
<dbReference type="GO" id="GO:0016874">
    <property type="term" value="F:ligase activity"/>
    <property type="evidence" value="ECO:0007669"/>
    <property type="project" value="UniProtKB-KW"/>
</dbReference>
<accession>A0ABP9MQJ3</accession>
<evidence type="ECO:0000313" key="15">
    <source>
        <dbReference type="EMBL" id="GAA5100241.1"/>
    </source>
</evidence>
<evidence type="ECO:0000256" key="9">
    <source>
        <dbReference type="ARBA" id="ARBA00022679"/>
    </source>
</evidence>
<organism evidence="15 16">
    <name type="scientific">Wohlfahrtiimonas larvae</name>
    <dbReference type="NCBI Taxonomy" id="1157986"/>
    <lineage>
        <taxon>Bacteria</taxon>
        <taxon>Pseudomonadati</taxon>
        <taxon>Pseudomonadota</taxon>
        <taxon>Gammaproteobacteria</taxon>
        <taxon>Cardiobacteriales</taxon>
        <taxon>Ignatzschineriaceae</taxon>
        <taxon>Wohlfahrtiimonas</taxon>
    </lineage>
</organism>
<sequence>MIIHKKITLITGGQRSGKSSFAERYALSLSESPIYLATSRIWDDDYLQRIKRHQKDRNHQWQNIEEEKYLSQHHFDQKVIVIDCITLWTTNFFFDQSQDSLDDIFQIIMKEFNQFTQSNNHYIFVTNEIGLGGISMDPIQRRFTDLLGWINQAIADKADNVTFMISGLPMQLKGKL</sequence>
<evidence type="ECO:0000256" key="5">
    <source>
        <dbReference type="ARBA" id="ARBA00004692"/>
    </source>
</evidence>
<keyword evidence="11 14" id="KW-0418">Kinase</keyword>
<keyword evidence="8 14" id="KW-0169">Cobalamin biosynthesis</keyword>
<evidence type="ECO:0000256" key="13">
    <source>
        <dbReference type="ARBA" id="ARBA00023134"/>
    </source>
</evidence>
<keyword evidence="13 14" id="KW-0342">GTP-binding</keyword>
<keyword evidence="9 14" id="KW-0808">Transferase</keyword>
<dbReference type="PANTHER" id="PTHR34848:SF1">
    <property type="entry name" value="BIFUNCTIONAL ADENOSYLCOBALAMIN BIOSYNTHESIS PROTEIN COBU"/>
    <property type="match status" value="1"/>
</dbReference>
<dbReference type="InterPro" id="IPR003203">
    <property type="entry name" value="CobU/CobP"/>
</dbReference>
<dbReference type="RefSeq" id="WP_077925555.1">
    <property type="nucleotide sequence ID" value="NZ_BAABKE010000004.1"/>
</dbReference>
<evidence type="ECO:0000256" key="14">
    <source>
        <dbReference type="PIRNR" id="PIRNR006135"/>
    </source>
</evidence>
<proteinExistence type="inferred from homology"/>
<keyword evidence="12 14" id="KW-0067">ATP-binding</keyword>
<evidence type="ECO:0000256" key="2">
    <source>
        <dbReference type="ARBA" id="ARBA00000711"/>
    </source>
</evidence>
<dbReference type="Gene3D" id="3.40.50.300">
    <property type="entry name" value="P-loop containing nucleotide triphosphate hydrolases"/>
    <property type="match status" value="1"/>
</dbReference>
<dbReference type="Pfam" id="PF02283">
    <property type="entry name" value="CobU"/>
    <property type="match status" value="1"/>
</dbReference>
<evidence type="ECO:0000256" key="10">
    <source>
        <dbReference type="ARBA" id="ARBA00022741"/>
    </source>
</evidence>
<comment type="caution">
    <text evidence="15">The sequence shown here is derived from an EMBL/GenBank/DDBJ whole genome shotgun (WGS) entry which is preliminary data.</text>
</comment>
<keyword evidence="10 14" id="KW-0547">Nucleotide-binding</keyword>
<comment type="pathway">
    <text evidence="6 14">Cofactor biosynthesis; adenosylcobalamin biosynthesis; adenosylcobalamin from cob(II)yrinate a,c-diamide: step 5/7.</text>
</comment>
<evidence type="ECO:0000313" key="16">
    <source>
        <dbReference type="Proteomes" id="UP001500631"/>
    </source>
</evidence>
<dbReference type="PIRSF" id="PIRSF006135">
    <property type="entry name" value="CobU"/>
    <property type="match status" value="1"/>
</dbReference>
<evidence type="ECO:0000256" key="1">
    <source>
        <dbReference type="ARBA" id="ARBA00000312"/>
    </source>
</evidence>
<comment type="catalytic activity">
    <reaction evidence="3">
        <text>adenosylcob(III)inamide + GTP = adenosylcob(III)inamide phosphate + GDP + H(+)</text>
        <dbReference type="Rhea" id="RHEA:15765"/>
        <dbReference type="ChEBI" id="CHEBI:2480"/>
        <dbReference type="ChEBI" id="CHEBI:15378"/>
        <dbReference type="ChEBI" id="CHEBI:37565"/>
        <dbReference type="ChEBI" id="CHEBI:58189"/>
        <dbReference type="ChEBI" id="CHEBI:58502"/>
        <dbReference type="EC" id="2.7.1.156"/>
    </reaction>
</comment>
<dbReference type="GO" id="GO:0016301">
    <property type="term" value="F:kinase activity"/>
    <property type="evidence" value="ECO:0007669"/>
    <property type="project" value="UniProtKB-KW"/>
</dbReference>
<evidence type="ECO:0000256" key="7">
    <source>
        <dbReference type="ARBA" id="ARBA00007490"/>
    </source>
</evidence>
<dbReference type="EC" id="2.7.1.156" evidence="14"/>
<dbReference type="NCBIfam" id="NF004469">
    <property type="entry name" value="PRK05800.1"/>
    <property type="match status" value="1"/>
</dbReference>
<keyword evidence="15" id="KW-0548">Nucleotidyltransferase</keyword>
<dbReference type="InterPro" id="IPR027417">
    <property type="entry name" value="P-loop_NTPase"/>
</dbReference>
<dbReference type="PANTHER" id="PTHR34848">
    <property type="match status" value="1"/>
</dbReference>
<comment type="pathway">
    <text evidence="5 14">Cofactor biosynthesis; adenosylcobalamin biosynthesis; adenosylcobalamin from cob(II)yrinate a,c-diamide: step 6/7.</text>
</comment>
<dbReference type="CDD" id="cd00544">
    <property type="entry name" value="CobU"/>
    <property type="match status" value="1"/>
</dbReference>
<comment type="catalytic activity">
    <reaction evidence="2 14">
        <text>adenosylcob(III)inamide phosphate + GTP + H(+) = adenosylcob(III)inamide-GDP + diphosphate</text>
        <dbReference type="Rhea" id="RHEA:22712"/>
        <dbReference type="ChEBI" id="CHEBI:15378"/>
        <dbReference type="ChEBI" id="CHEBI:33019"/>
        <dbReference type="ChEBI" id="CHEBI:37565"/>
        <dbReference type="ChEBI" id="CHEBI:58502"/>
        <dbReference type="ChEBI" id="CHEBI:60487"/>
        <dbReference type="EC" id="2.7.7.62"/>
    </reaction>
</comment>
<comment type="catalytic activity">
    <reaction evidence="1 14">
        <text>adenosylcob(III)inamide + ATP = adenosylcob(III)inamide phosphate + ADP + H(+)</text>
        <dbReference type="Rhea" id="RHEA:15769"/>
        <dbReference type="ChEBI" id="CHEBI:2480"/>
        <dbReference type="ChEBI" id="CHEBI:15378"/>
        <dbReference type="ChEBI" id="CHEBI:30616"/>
        <dbReference type="ChEBI" id="CHEBI:58502"/>
        <dbReference type="ChEBI" id="CHEBI:456216"/>
        <dbReference type="EC" id="2.7.1.156"/>
    </reaction>
</comment>
<keyword evidence="16" id="KW-1185">Reference proteome</keyword>
<dbReference type="SUPFAM" id="SSF52540">
    <property type="entry name" value="P-loop containing nucleoside triphosphate hydrolases"/>
    <property type="match status" value="1"/>
</dbReference>
<keyword evidence="15" id="KW-0436">Ligase</keyword>
<evidence type="ECO:0000256" key="6">
    <source>
        <dbReference type="ARBA" id="ARBA00005159"/>
    </source>
</evidence>
<name>A0ABP9MQJ3_9GAMM</name>
<evidence type="ECO:0000256" key="3">
    <source>
        <dbReference type="ARBA" id="ARBA00001522"/>
    </source>
</evidence>
<gene>
    <name evidence="15" type="primary">cobU</name>
    <name evidence="15" type="ORF">GCM10023338_14740</name>
</gene>
<dbReference type="EMBL" id="BAABKE010000004">
    <property type="protein sequence ID" value="GAA5100241.1"/>
    <property type="molecule type" value="Genomic_DNA"/>
</dbReference>